<dbReference type="AlphaFoldDB" id="A0A6V8PGN1"/>
<dbReference type="Proteomes" id="UP000588083">
    <property type="component" value="Unassembled WGS sequence"/>
</dbReference>
<evidence type="ECO:0000256" key="1">
    <source>
        <dbReference type="SAM" id="MobiDB-lite"/>
    </source>
</evidence>
<gene>
    <name evidence="2" type="ORF">HKBW3S34_02347</name>
</gene>
<evidence type="ECO:0000313" key="3">
    <source>
        <dbReference type="Proteomes" id="UP000588083"/>
    </source>
</evidence>
<protein>
    <submittedName>
        <fullName evidence="2">Uncharacterized protein</fullName>
    </submittedName>
</protein>
<dbReference type="EMBL" id="BLRZ01000321">
    <property type="protein sequence ID" value="GFP31427.1"/>
    <property type="molecule type" value="Genomic_DNA"/>
</dbReference>
<name>A0A6V8PGN1_9ACTN</name>
<feature type="region of interest" description="Disordered" evidence="1">
    <location>
        <begin position="1"/>
        <end position="38"/>
    </location>
</feature>
<reference evidence="2 3" key="1">
    <citation type="journal article" date="2020" name="Front. Microbiol.">
        <title>Single-cell genomics of novel Actinobacteria with the Wood-Ljungdahl pathway discovered in a serpentinizing system.</title>
        <authorList>
            <person name="Merino N."/>
            <person name="Kawai M."/>
            <person name="Boyd E.S."/>
            <person name="Colman D.R."/>
            <person name="McGlynn S.E."/>
            <person name="Nealson K.H."/>
            <person name="Kurokawa K."/>
            <person name="Hongoh Y."/>
        </authorList>
    </citation>
    <scope>NUCLEOTIDE SEQUENCE [LARGE SCALE GENOMIC DNA]</scope>
    <source>
        <strain evidence="2 3">S34</strain>
    </source>
</reference>
<feature type="compositionally biased region" description="Polar residues" evidence="1">
    <location>
        <begin position="18"/>
        <end position="29"/>
    </location>
</feature>
<keyword evidence="3" id="KW-1185">Reference proteome</keyword>
<comment type="caution">
    <text evidence="2">The sequence shown here is derived from an EMBL/GenBank/DDBJ whole genome shotgun (WGS) entry which is preliminary data.</text>
</comment>
<proteinExistence type="predicted"/>
<sequence>ELAGGMAQGSGYPRCCQEQLSSGDESSQAGRHAFVAGG</sequence>
<organism evidence="2 3">
    <name type="scientific">Candidatus Hakubella thermalkaliphila</name>
    <dbReference type="NCBI Taxonomy" id="2754717"/>
    <lineage>
        <taxon>Bacteria</taxon>
        <taxon>Bacillati</taxon>
        <taxon>Actinomycetota</taxon>
        <taxon>Actinomycetota incertae sedis</taxon>
        <taxon>Candidatus Hakubellales</taxon>
        <taxon>Candidatus Hakubellaceae</taxon>
        <taxon>Candidatus Hakubella</taxon>
    </lineage>
</organism>
<feature type="non-terminal residue" evidence="2">
    <location>
        <position position="1"/>
    </location>
</feature>
<evidence type="ECO:0000313" key="2">
    <source>
        <dbReference type="EMBL" id="GFP31427.1"/>
    </source>
</evidence>
<accession>A0A6V8PGN1</accession>